<dbReference type="SUPFAM" id="SSF54001">
    <property type="entry name" value="Cysteine proteinases"/>
    <property type="match status" value="1"/>
</dbReference>
<evidence type="ECO:0000256" key="1">
    <source>
        <dbReference type="ARBA" id="ARBA00000707"/>
    </source>
</evidence>
<evidence type="ECO:0000256" key="2">
    <source>
        <dbReference type="ARBA" id="ARBA00009326"/>
    </source>
</evidence>
<organism evidence="10 11">
    <name type="scientific">Ampelomyces quisqualis</name>
    <name type="common">Powdery mildew agent</name>
    <dbReference type="NCBI Taxonomy" id="50730"/>
    <lineage>
        <taxon>Eukaryota</taxon>
        <taxon>Fungi</taxon>
        <taxon>Dikarya</taxon>
        <taxon>Ascomycota</taxon>
        <taxon>Pezizomycotina</taxon>
        <taxon>Dothideomycetes</taxon>
        <taxon>Pleosporomycetidae</taxon>
        <taxon>Pleosporales</taxon>
        <taxon>Pleosporineae</taxon>
        <taxon>Phaeosphaeriaceae</taxon>
        <taxon>Ampelomyces</taxon>
    </lineage>
</organism>
<keyword evidence="5 8" id="KW-0378">Hydrolase</keyword>
<dbReference type="InterPro" id="IPR001578">
    <property type="entry name" value="Peptidase_C12_UCH"/>
</dbReference>
<accession>A0A6A5QM20</accession>
<feature type="non-terminal residue" evidence="10">
    <location>
        <position position="1"/>
    </location>
</feature>
<evidence type="ECO:0000313" key="10">
    <source>
        <dbReference type="EMBL" id="KAF1916655.1"/>
    </source>
</evidence>
<dbReference type="GO" id="GO:0004843">
    <property type="term" value="F:cysteine-type deubiquitinase activity"/>
    <property type="evidence" value="ECO:0007669"/>
    <property type="project" value="UniProtKB-EC"/>
</dbReference>
<keyword evidence="6 8" id="KW-0788">Thiol protease</keyword>
<dbReference type="Pfam" id="PF01088">
    <property type="entry name" value="Peptidase_C12"/>
    <property type="match status" value="1"/>
</dbReference>
<feature type="domain" description="UCH catalytic" evidence="9">
    <location>
        <begin position="1"/>
        <end position="186"/>
    </location>
</feature>
<keyword evidence="11" id="KW-1185">Reference proteome</keyword>
<reference evidence="10" key="1">
    <citation type="journal article" date="2020" name="Stud. Mycol.">
        <title>101 Dothideomycetes genomes: a test case for predicting lifestyles and emergence of pathogens.</title>
        <authorList>
            <person name="Haridas S."/>
            <person name="Albert R."/>
            <person name="Binder M."/>
            <person name="Bloem J."/>
            <person name="Labutti K."/>
            <person name="Salamov A."/>
            <person name="Andreopoulos B."/>
            <person name="Baker S."/>
            <person name="Barry K."/>
            <person name="Bills G."/>
            <person name="Bluhm B."/>
            <person name="Cannon C."/>
            <person name="Castanera R."/>
            <person name="Culley D."/>
            <person name="Daum C."/>
            <person name="Ezra D."/>
            <person name="Gonzalez J."/>
            <person name="Henrissat B."/>
            <person name="Kuo A."/>
            <person name="Liang C."/>
            <person name="Lipzen A."/>
            <person name="Lutzoni F."/>
            <person name="Magnuson J."/>
            <person name="Mondo S."/>
            <person name="Nolan M."/>
            <person name="Ohm R."/>
            <person name="Pangilinan J."/>
            <person name="Park H.-J."/>
            <person name="Ramirez L."/>
            <person name="Alfaro M."/>
            <person name="Sun H."/>
            <person name="Tritt A."/>
            <person name="Yoshinaga Y."/>
            <person name="Zwiers L.-H."/>
            <person name="Turgeon B."/>
            <person name="Goodwin S."/>
            <person name="Spatafora J."/>
            <person name="Crous P."/>
            <person name="Grigoriev I."/>
        </authorList>
    </citation>
    <scope>NUCLEOTIDE SEQUENCE</scope>
    <source>
        <strain evidence="10">HMLAC05119</strain>
    </source>
</reference>
<dbReference type="GO" id="GO:0006511">
    <property type="term" value="P:ubiquitin-dependent protein catabolic process"/>
    <property type="evidence" value="ECO:0007669"/>
    <property type="project" value="UniProtKB-UniRule"/>
</dbReference>
<evidence type="ECO:0000313" key="11">
    <source>
        <dbReference type="Proteomes" id="UP000800096"/>
    </source>
</evidence>
<evidence type="ECO:0000259" key="9">
    <source>
        <dbReference type="PROSITE" id="PS52048"/>
    </source>
</evidence>
<comment type="caution">
    <text evidence="7">Lacks conserved residue(s) required for the propagation of feature annotation.</text>
</comment>
<proteinExistence type="inferred from homology"/>
<dbReference type="GO" id="GO:0005737">
    <property type="term" value="C:cytoplasm"/>
    <property type="evidence" value="ECO:0007669"/>
    <property type="project" value="TreeGrafter"/>
</dbReference>
<dbReference type="GO" id="GO:0016579">
    <property type="term" value="P:protein deubiquitination"/>
    <property type="evidence" value="ECO:0007669"/>
    <property type="project" value="TreeGrafter"/>
</dbReference>
<dbReference type="PROSITE" id="PS52048">
    <property type="entry name" value="UCH_DOMAIN"/>
    <property type="match status" value="1"/>
</dbReference>
<dbReference type="InterPro" id="IPR036959">
    <property type="entry name" value="Peptidase_C12_UCH_sf"/>
</dbReference>
<sequence length="189" mass="20864">YALILIFPTTEAYEKRVREEDSQLQPSGFNQNEDDVLLLKQTINNACGLYVILHAAYNGETRSRISKDSILDRTQQKATLLSLEECALALEADVGLEQAYDAVARNGSTEAPENAENEVDYNYICFVKSEKNGHLYQLDGDRKQPLGLGPMAAGEDVLSDQCLDVIHSMIGREEGNLSFSLMALVSAES</sequence>
<dbReference type="AlphaFoldDB" id="A0A6A5QM20"/>
<keyword evidence="4 8" id="KW-0833">Ubl conjugation pathway</keyword>
<evidence type="ECO:0000256" key="4">
    <source>
        <dbReference type="ARBA" id="ARBA00022786"/>
    </source>
</evidence>
<protein>
    <recommendedName>
        <fullName evidence="8">Ubiquitin carboxyl-terminal hydrolase</fullName>
        <ecNumber evidence="8">3.4.19.12</ecNumber>
    </recommendedName>
</protein>
<name>A0A6A5QM20_AMPQU</name>
<dbReference type="PRINTS" id="PR00707">
    <property type="entry name" value="UBCTHYDRLASE"/>
</dbReference>
<dbReference type="EMBL" id="ML979135">
    <property type="protein sequence ID" value="KAF1916655.1"/>
    <property type="molecule type" value="Genomic_DNA"/>
</dbReference>
<evidence type="ECO:0000256" key="3">
    <source>
        <dbReference type="ARBA" id="ARBA00022670"/>
    </source>
</evidence>
<dbReference type="Gene3D" id="3.40.532.10">
    <property type="entry name" value="Peptidase C12, ubiquitin carboxyl-terminal hydrolase"/>
    <property type="match status" value="1"/>
</dbReference>
<evidence type="ECO:0000256" key="6">
    <source>
        <dbReference type="ARBA" id="ARBA00022807"/>
    </source>
</evidence>
<dbReference type="InterPro" id="IPR038765">
    <property type="entry name" value="Papain-like_cys_pep_sf"/>
</dbReference>
<evidence type="ECO:0000256" key="5">
    <source>
        <dbReference type="ARBA" id="ARBA00022801"/>
    </source>
</evidence>
<keyword evidence="3 8" id="KW-0645">Protease</keyword>
<dbReference type="Proteomes" id="UP000800096">
    <property type="component" value="Unassembled WGS sequence"/>
</dbReference>
<dbReference type="PANTHER" id="PTHR10589:SF17">
    <property type="entry name" value="UBIQUITIN CARBOXYL-TERMINAL HYDROLASE"/>
    <property type="match status" value="1"/>
</dbReference>
<evidence type="ECO:0000256" key="7">
    <source>
        <dbReference type="PROSITE-ProRule" id="PRU01393"/>
    </source>
</evidence>
<dbReference type="OrthoDB" id="427186at2759"/>
<gene>
    <name evidence="10" type="ORF">BDU57DRAFT_447317</name>
</gene>
<comment type="catalytic activity">
    <reaction evidence="1 8">
        <text>Thiol-dependent hydrolysis of ester, thioester, amide, peptide and isopeptide bonds formed by the C-terminal Gly of ubiquitin (a 76-residue protein attached to proteins as an intracellular targeting signal).</text>
        <dbReference type="EC" id="3.4.19.12"/>
    </reaction>
</comment>
<evidence type="ECO:0000256" key="8">
    <source>
        <dbReference type="RuleBase" id="RU361215"/>
    </source>
</evidence>
<dbReference type="EC" id="3.4.19.12" evidence="8"/>
<dbReference type="PANTHER" id="PTHR10589">
    <property type="entry name" value="UBIQUITIN CARBOXYL-TERMINAL HYDROLASE"/>
    <property type="match status" value="1"/>
</dbReference>
<comment type="similarity">
    <text evidence="2 7 8">Belongs to the peptidase C12 family.</text>
</comment>